<dbReference type="Gene3D" id="1.25.40.280">
    <property type="entry name" value="alix/aip1 like domains"/>
    <property type="match status" value="1"/>
</dbReference>
<dbReference type="EMBL" id="MCGE01000018">
    <property type="protein sequence ID" value="ORZ12613.1"/>
    <property type="molecule type" value="Genomic_DNA"/>
</dbReference>
<keyword evidence="9" id="KW-1185">Reference proteome</keyword>
<evidence type="ECO:0000256" key="1">
    <source>
        <dbReference type="ARBA" id="ARBA00004177"/>
    </source>
</evidence>
<sequence>MSTSQVPLISVPFKRTDDVDWTVPLKRYIAQQYQDDPEKYTQETYSLNRLRQDIRGAGKDITGRDLLYRYFGQLELLDLRFPVDEKHVKVLFTWYDAFNGKTTSQYSLAYEKASVIFNIAATLSAIAAVQNRAEPDGRKRAFHFLQASAGMFEYINENFLHAPSQDLGRETVHLLAELMLVQAQECFLENSIREKKKDGLIAKLASHAVWVYGNLVDDIQEAIHGRDVMIDKAWLLVCQVKHKYYQGLAQQYKAAACETDGQYGEQVARLGVAEQVCKDASGKLATSLVQQVAATAHTTTAATATSPATTSHANGTVPADTGVVLQELCKALAATCGEKFTAATRDNDMIYHEHVPQESILTPVDRLKAVQPIPMAELYGTTEQMTKVIGPDIFTKLIPLSVHESASLYSEEQAKLVRAETEKCDMAKAELKASLEYMKLPSALDKFRGSPDDSMATQMAPPSNVVALADDISKAETNGQGVRSSMERLETLKVNARKSLDDVGMMLDQETRECESMRVKYGDLWSQPPSGSLTGHFRQDLRNHRQSLESGTQSDSNLYRRHDDIKNDIEILRHGGGSNGQLERAFIEQLTLVLDQDNKKGAGENSLLDLDMDSSSETANDSANKIHTVETIIEKLYKLEKDRGETLQDLKDRTRQDDISQLLLLNKKSNAEQHLFMSELEKYRPHQQRIAATIHQQQQQIQELTAAFKALVEGEQAQKLQSKWDKMERQKRQLTDKFKRSKDTYFDVKDGLGKGIQFYTSLNEAIDALTRNCQTFVQDRGRERQRMVDDLETTQSNREQTLLKDRLSMYTASAPDITQLVDKTKQMSMDGQPPQQTTVRPQPTLSGGSSTSSSSYGYKQAPPPPPPVPQQYSTTQSPASPQNYYGTNIGHQPPVPAPAPASAPAPAPAPRQDYGSQMYMPPSVSYPQQQQQQQQQQPSGTFQSGLQPPPIPPSPYSVPTTGYQQQPTSFQYQQPSPPTWHQPQQQQQQQQQQYQLPPQQQQYQQPPPFQPHQQQPQYQQQPLQPMLQQQQQPAQQQHYAPPFQQQQQQQPHQQTHGYTNGSGGSLMD</sequence>
<dbReference type="InterPro" id="IPR004328">
    <property type="entry name" value="BRO1_dom"/>
</dbReference>
<dbReference type="Gene3D" id="1.20.120.560">
    <property type="entry name" value="alix/aip1 in complex with the ypdl late domain"/>
    <property type="match status" value="1"/>
</dbReference>
<dbReference type="Gene3D" id="1.20.140.50">
    <property type="entry name" value="alix/aip1 like domains"/>
    <property type="match status" value="1"/>
</dbReference>
<keyword evidence="4" id="KW-0967">Endosome</keyword>
<feature type="compositionally biased region" description="Low complexity" evidence="6">
    <location>
        <begin position="928"/>
        <end position="937"/>
    </location>
</feature>
<comment type="caution">
    <text evidence="8">The sequence shown here is derived from an EMBL/GenBank/DDBJ whole genome shotgun (WGS) entry which is preliminary data.</text>
</comment>
<evidence type="ECO:0000256" key="3">
    <source>
        <dbReference type="ARBA" id="ARBA00022490"/>
    </source>
</evidence>
<feature type="compositionally biased region" description="Low complexity" evidence="6">
    <location>
        <begin position="832"/>
        <end position="858"/>
    </location>
</feature>
<proteinExistence type="predicted"/>
<dbReference type="InterPro" id="IPR025304">
    <property type="entry name" value="ALIX_V_dom"/>
</dbReference>
<dbReference type="PANTHER" id="PTHR23030">
    <property type="entry name" value="PCD6 INTERACTING PROTEIN-RELATED"/>
    <property type="match status" value="1"/>
</dbReference>
<evidence type="ECO:0000256" key="6">
    <source>
        <dbReference type="SAM" id="MobiDB-lite"/>
    </source>
</evidence>
<evidence type="ECO:0000256" key="5">
    <source>
        <dbReference type="ARBA" id="ARBA00041284"/>
    </source>
</evidence>
<dbReference type="InterPro" id="IPR038499">
    <property type="entry name" value="BRO1_sf"/>
</dbReference>
<feature type="compositionally biased region" description="Pro residues" evidence="6">
    <location>
        <begin position="893"/>
        <end position="909"/>
    </location>
</feature>
<dbReference type="PROSITE" id="PS51180">
    <property type="entry name" value="BRO1"/>
    <property type="match status" value="1"/>
</dbReference>
<evidence type="ECO:0000256" key="4">
    <source>
        <dbReference type="ARBA" id="ARBA00022753"/>
    </source>
</evidence>
<feature type="compositionally biased region" description="Low complexity" evidence="6">
    <location>
        <begin position="957"/>
        <end position="974"/>
    </location>
</feature>
<feature type="compositionally biased region" description="Pro residues" evidence="6">
    <location>
        <begin position="947"/>
        <end position="956"/>
    </location>
</feature>
<dbReference type="Pfam" id="PF13949">
    <property type="entry name" value="ALIX_LYPXL_bnd"/>
    <property type="match status" value="1"/>
</dbReference>
<name>A0A1X2IA04_9FUNG</name>
<dbReference type="CDD" id="cd09242">
    <property type="entry name" value="BRO1_ScBro1_like"/>
    <property type="match status" value="1"/>
</dbReference>
<organism evidence="8 9">
    <name type="scientific">Absidia repens</name>
    <dbReference type="NCBI Taxonomy" id="90262"/>
    <lineage>
        <taxon>Eukaryota</taxon>
        <taxon>Fungi</taxon>
        <taxon>Fungi incertae sedis</taxon>
        <taxon>Mucoromycota</taxon>
        <taxon>Mucoromycotina</taxon>
        <taxon>Mucoromycetes</taxon>
        <taxon>Mucorales</taxon>
        <taxon>Cunninghamellaceae</taxon>
        <taxon>Absidia</taxon>
    </lineage>
</organism>
<keyword evidence="3" id="KW-0963">Cytoplasm</keyword>
<dbReference type="SMART" id="SM01041">
    <property type="entry name" value="BRO1"/>
    <property type="match status" value="1"/>
</dbReference>
<dbReference type="Pfam" id="PF03097">
    <property type="entry name" value="BRO1"/>
    <property type="match status" value="1"/>
</dbReference>
<dbReference type="Proteomes" id="UP000193560">
    <property type="component" value="Unassembled WGS sequence"/>
</dbReference>
<accession>A0A1X2IA04</accession>
<dbReference type="GO" id="GO:0005768">
    <property type="term" value="C:endosome"/>
    <property type="evidence" value="ECO:0007669"/>
    <property type="project" value="UniProtKB-SubCell"/>
</dbReference>
<dbReference type="PANTHER" id="PTHR23030:SF30">
    <property type="entry name" value="TYROSINE-PROTEIN PHOSPHATASE NON-RECEPTOR TYPE 23"/>
    <property type="match status" value="1"/>
</dbReference>
<feature type="compositionally biased region" description="Polar residues" evidence="6">
    <location>
        <begin position="870"/>
        <end position="890"/>
    </location>
</feature>
<dbReference type="AlphaFoldDB" id="A0A1X2IA04"/>
<feature type="compositionally biased region" description="Low complexity" evidence="6">
    <location>
        <begin position="1011"/>
        <end position="1054"/>
    </location>
</feature>
<dbReference type="GO" id="GO:0043328">
    <property type="term" value="P:protein transport to vacuole involved in ubiquitin-dependent protein catabolic process via the multivesicular body sorting pathway"/>
    <property type="evidence" value="ECO:0007669"/>
    <property type="project" value="TreeGrafter"/>
</dbReference>
<reference evidence="8 9" key="1">
    <citation type="submission" date="2016-07" db="EMBL/GenBank/DDBJ databases">
        <title>Pervasive Adenine N6-methylation of Active Genes in Fungi.</title>
        <authorList>
            <consortium name="DOE Joint Genome Institute"/>
            <person name="Mondo S.J."/>
            <person name="Dannebaum R.O."/>
            <person name="Kuo R.C."/>
            <person name="Labutti K."/>
            <person name="Haridas S."/>
            <person name="Kuo A."/>
            <person name="Salamov A."/>
            <person name="Ahrendt S.R."/>
            <person name="Lipzen A."/>
            <person name="Sullivan W."/>
            <person name="Andreopoulos W.B."/>
            <person name="Clum A."/>
            <person name="Lindquist E."/>
            <person name="Daum C."/>
            <person name="Ramamoorthy G.K."/>
            <person name="Gryganskyi A."/>
            <person name="Culley D."/>
            <person name="Magnuson J.K."/>
            <person name="James T.Y."/>
            <person name="O'Malley M.A."/>
            <person name="Stajich J.E."/>
            <person name="Spatafora J.W."/>
            <person name="Visel A."/>
            <person name="Grigoriev I.V."/>
        </authorList>
    </citation>
    <scope>NUCLEOTIDE SEQUENCE [LARGE SCALE GENOMIC DNA]</scope>
    <source>
        <strain evidence="8 9">NRRL 1336</strain>
    </source>
</reference>
<dbReference type="STRING" id="90262.A0A1X2IA04"/>
<protein>
    <recommendedName>
        <fullName evidence="5">BRO domain-containing protein 1</fullName>
    </recommendedName>
</protein>
<comment type="subcellular location">
    <subcellularLocation>
        <location evidence="2">Cytoplasm</location>
    </subcellularLocation>
    <subcellularLocation>
        <location evidence="1">Endosome</location>
    </subcellularLocation>
</comment>
<evidence type="ECO:0000259" key="7">
    <source>
        <dbReference type="PROSITE" id="PS51180"/>
    </source>
</evidence>
<feature type="domain" description="BRO1" evidence="7">
    <location>
        <begin position="7"/>
        <end position="431"/>
    </location>
</feature>
<evidence type="ECO:0000313" key="8">
    <source>
        <dbReference type="EMBL" id="ORZ12613.1"/>
    </source>
</evidence>
<evidence type="ECO:0000256" key="2">
    <source>
        <dbReference type="ARBA" id="ARBA00004496"/>
    </source>
</evidence>
<dbReference type="OrthoDB" id="2141925at2759"/>
<feature type="compositionally biased region" description="Low complexity" evidence="6">
    <location>
        <begin position="981"/>
        <end position="1004"/>
    </location>
</feature>
<gene>
    <name evidence="8" type="ORF">BCR42DRAFT_483511</name>
</gene>
<evidence type="ECO:0000313" key="9">
    <source>
        <dbReference type="Proteomes" id="UP000193560"/>
    </source>
</evidence>
<feature type="region of interest" description="Disordered" evidence="6">
    <location>
        <begin position="824"/>
        <end position="1068"/>
    </location>
</feature>